<organism evidence="1 2">
    <name type="scientific">Naganishia vaughanmartiniae</name>
    <dbReference type="NCBI Taxonomy" id="1424756"/>
    <lineage>
        <taxon>Eukaryota</taxon>
        <taxon>Fungi</taxon>
        <taxon>Dikarya</taxon>
        <taxon>Basidiomycota</taxon>
        <taxon>Agaricomycotina</taxon>
        <taxon>Tremellomycetes</taxon>
        <taxon>Filobasidiales</taxon>
        <taxon>Filobasidiaceae</taxon>
        <taxon>Naganishia</taxon>
    </lineage>
</organism>
<accession>A0ACC2X596</accession>
<sequence length="931" mass="102903">MGSKSYPYKGALDLLASRAGADGLSAWTAIDHTAYTISSAGPEGFLNMLPVYLEHILYPTLTKEGFLSEIYHVDGKGEEGGVVFSEMQGIEQSAERILMRYANRETNSLGSGYGSVTGGLLKDIRQLTIEQIRGFHEQYYKPWNLCLHVDGSVPLAQLLQVLNKIVDPMILRNACGIRDASPPADWQRPWMEPIRSAGPVIEKDFKHTIKFMSDDETLGAAMMVWKGPVIQDHMMKTALGIVTTYLNDSEIAPLSQKLIDTTTPACTSIEFSISDGATDCGIDCVIEGIPHAVAQGVGSRLYQIDSEVKAVFDDVRRTGIDMRRMRTVILKQSRILLHRAENDVTDLLVPLTFDDFLYSSSHDELASRMDIHARYKTLLFWTNEQYFIANPCAVIIGEPSASLAKQVDEEGKAWLETLKARLGNEGLQKKADELAAAEKANHREIPAEILTDFPISDASKIDWVPVETGANSAFVKHRPAAGRVQTYLDADVTDLPYLIHFSHIESNFITIRAMLDTSLLPEECRPYLALYIESFFALPVCREDGTVLQHKEVVEELADLAVSNDIDLSLDSSFGELLHISLVVEKHQYTRAIGWLRDLLTRSVFEDERLGVITGKLVQKLPECYRDPQDLVESTLNSLVKDKSKSSAAAVELWSRAAFLPRLRKEMHADPSSVTDKLSQIRDLLIDPSGLRLSVAGDILSLPEPRTAWTKNFLRLPAVIVPMGSIEGSHAVVYSRGPQGWTHPELPACIVTSAILQTTESYFWKGVRGAGLAYHTDMTIDVEYGSIVFKVLRSPNCVKAVMAAGRIVRGLVDGTVGLNVNILDAARSSLAYTYAKKESNVTTAAMTVMMNELLKGVCAKHNANFLASLSHVTIDHVKAAVIKYFLPVFDPASSIMAVTCATGFVPRILKDMEDNGYHVQVKEVPNTVKEE</sequence>
<evidence type="ECO:0000313" key="2">
    <source>
        <dbReference type="Proteomes" id="UP001243375"/>
    </source>
</evidence>
<name>A0ACC2X596_9TREE</name>
<keyword evidence="2" id="KW-1185">Reference proteome</keyword>
<dbReference type="Proteomes" id="UP001243375">
    <property type="component" value="Unassembled WGS sequence"/>
</dbReference>
<proteinExistence type="predicted"/>
<reference evidence="1" key="1">
    <citation type="submission" date="2023-04" db="EMBL/GenBank/DDBJ databases">
        <title>Draft Genome sequencing of Naganishia species isolated from polar environments using Oxford Nanopore Technology.</title>
        <authorList>
            <person name="Leo P."/>
            <person name="Venkateswaran K."/>
        </authorList>
    </citation>
    <scope>NUCLEOTIDE SEQUENCE</scope>
    <source>
        <strain evidence="1">MNA-CCFEE 5425</strain>
    </source>
</reference>
<protein>
    <submittedName>
        <fullName evidence="1">Uncharacterized protein</fullName>
    </submittedName>
</protein>
<dbReference type="EMBL" id="JASBWU010000010">
    <property type="protein sequence ID" value="KAJ9118591.1"/>
    <property type="molecule type" value="Genomic_DNA"/>
</dbReference>
<comment type="caution">
    <text evidence="1">The sequence shown here is derived from an EMBL/GenBank/DDBJ whole genome shotgun (WGS) entry which is preliminary data.</text>
</comment>
<evidence type="ECO:0000313" key="1">
    <source>
        <dbReference type="EMBL" id="KAJ9118591.1"/>
    </source>
</evidence>
<gene>
    <name evidence="1" type="ORF">QFC22_003811</name>
</gene>